<reference evidence="2" key="1">
    <citation type="submission" date="2016-11" db="UniProtKB">
        <authorList>
            <consortium name="WormBaseParasite"/>
        </authorList>
    </citation>
    <scope>IDENTIFICATION</scope>
</reference>
<dbReference type="WBParaSite" id="L893_g25522.t1">
    <property type="protein sequence ID" value="L893_g25522.t1"/>
    <property type="gene ID" value="L893_g25522"/>
</dbReference>
<evidence type="ECO:0000313" key="1">
    <source>
        <dbReference type="Proteomes" id="UP000095287"/>
    </source>
</evidence>
<accession>A0A1I7ZF12</accession>
<sequence length="148" mass="16932">MKPSAVTNITKDHPRASPKANADAIKYTFVPCQIKMDSVPYDFIERSILASEGDSPFASLQGLWEAVAAHLTKKTVHYRLAISLNATGTLTCHIHQNERIVRVEDLLKRKYTCLSRLNVFHLPRVLLDCEEMDEKKTRMILRLIRRSI</sequence>
<evidence type="ECO:0000313" key="2">
    <source>
        <dbReference type="WBParaSite" id="L893_g25522.t1"/>
    </source>
</evidence>
<protein>
    <submittedName>
        <fullName evidence="2">Uncharacterized protein</fullName>
    </submittedName>
</protein>
<organism evidence="1 2">
    <name type="scientific">Steinernema glaseri</name>
    <dbReference type="NCBI Taxonomy" id="37863"/>
    <lineage>
        <taxon>Eukaryota</taxon>
        <taxon>Metazoa</taxon>
        <taxon>Ecdysozoa</taxon>
        <taxon>Nematoda</taxon>
        <taxon>Chromadorea</taxon>
        <taxon>Rhabditida</taxon>
        <taxon>Tylenchina</taxon>
        <taxon>Panagrolaimomorpha</taxon>
        <taxon>Strongyloidoidea</taxon>
        <taxon>Steinernematidae</taxon>
        <taxon>Steinernema</taxon>
    </lineage>
</organism>
<dbReference type="AlphaFoldDB" id="A0A1I7ZF12"/>
<dbReference type="Proteomes" id="UP000095287">
    <property type="component" value="Unplaced"/>
</dbReference>
<name>A0A1I7ZF12_9BILA</name>
<keyword evidence="1" id="KW-1185">Reference proteome</keyword>
<proteinExistence type="predicted"/>